<dbReference type="InterPro" id="IPR019546">
    <property type="entry name" value="TAT_signal_bac_arc"/>
</dbReference>
<evidence type="ECO:0000313" key="2">
    <source>
        <dbReference type="EMBL" id="MRS62699.1"/>
    </source>
</evidence>
<dbReference type="NCBIfam" id="TIGR01409">
    <property type="entry name" value="TAT_signal_seq"/>
    <property type="match status" value="1"/>
</dbReference>
<dbReference type="InterPro" id="IPR046867">
    <property type="entry name" value="AldOxase/xan_DH_MoCoBD2"/>
</dbReference>
<dbReference type="PIRSF" id="PIRSF036389">
    <property type="entry name" value="IOR_B"/>
    <property type="match status" value="1"/>
</dbReference>
<dbReference type="InterPro" id="IPR012368">
    <property type="entry name" value="OxRdtase_Mopterin-bd_su_IorB"/>
</dbReference>
<organism evidence="2 3">
    <name type="scientific">Larkinella terrae</name>
    <dbReference type="NCBI Taxonomy" id="2025311"/>
    <lineage>
        <taxon>Bacteria</taxon>
        <taxon>Pseudomonadati</taxon>
        <taxon>Bacteroidota</taxon>
        <taxon>Cytophagia</taxon>
        <taxon>Cytophagales</taxon>
        <taxon>Spirosomataceae</taxon>
        <taxon>Larkinella</taxon>
    </lineage>
</organism>
<dbReference type="SMART" id="SM01008">
    <property type="entry name" value="Ald_Xan_dh_C"/>
    <property type="match status" value="1"/>
</dbReference>
<dbReference type="OrthoDB" id="9767994at2"/>
<dbReference type="Proteomes" id="UP000441754">
    <property type="component" value="Unassembled WGS sequence"/>
</dbReference>
<dbReference type="Gene3D" id="3.90.1170.50">
    <property type="entry name" value="Aldehyde oxidase/xanthine dehydrogenase, a/b hammerhead"/>
    <property type="match status" value="1"/>
</dbReference>
<dbReference type="Pfam" id="PF02738">
    <property type="entry name" value="MoCoBD_1"/>
    <property type="match status" value="1"/>
</dbReference>
<keyword evidence="3" id="KW-1185">Reference proteome</keyword>
<dbReference type="AlphaFoldDB" id="A0A7K0ELK6"/>
<reference evidence="2 3" key="1">
    <citation type="journal article" date="2018" name="Antonie Van Leeuwenhoek">
        <title>Larkinella terrae sp. nov., isolated from soil on Jeju Island, South Korea.</title>
        <authorList>
            <person name="Ten L.N."/>
            <person name="Jeon J."/>
            <person name="Park S.J."/>
            <person name="Park S."/>
            <person name="Lee S.Y."/>
            <person name="Kim M.K."/>
            <person name="Jung H.Y."/>
        </authorList>
    </citation>
    <scope>NUCLEOTIDE SEQUENCE [LARGE SCALE GENOMIC DNA]</scope>
    <source>
        <strain evidence="2 3">KCTC 52001</strain>
    </source>
</reference>
<accession>A0A7K0ELK6</accession>
<dbReference type="PANTHER" id="PTHR47495:SF2">
    <property type="entry name" value="ALDEHYDE DEHYDROGENASE"/>
    <property type="match status" value="1"/>
</dbReference>
<dbReference type="Pfam" id="PF20256">
    <property type="entry name" value="MoCoBD_2"/>
    <property type="match status" value="2"/>
</dbReference>
<comment type="caution">
    <text evidence="2">The sequence shown here is derived from an EMBL/GenBank/DDBJ whole genome shotgun (WGS) entry which is preliminary data.</text>
</comment>
<dbReference type="SUPFAM" id="SSF56003">
    <property type="entry name" value="Molybdenum cofactor-binding domain"/>
    <property type="match status" value="2"/>
</dbReference>
<name>A0A7K0ELK6_9BACT</name>
<proteinExistence type="predicted"/>
<protein>
    <submittedName>
        <fullName evidence="2">Molybdopterin-dependent oxidoreductase</fullName>
    </submittedName>
</protein>
<dbReference type="PROSITE" id="PS51318">
    <property type="entry name" value="TAT"/>
    <property type="match status" value="1"/>
</dbReference>
<evidence type="ECO:0000313" key="3">
    <source>
        <dbReference type="Proteomes" id="UP000441754"/>
    </source>
</evidence>
<dbReference type="InterPro" id="IPR037165">
    <property type="entry name" value="AldOxase/xan_DH_Mopterin-bd_sf"/>
</dbReference>
<feature type="domain" description="Aldehyde oxidase/xanthine dehydrogenase a/b hammerhead" evidence="1">
    <location>
        <begin position="209"/>
        <end position="287"/>
    </location>
</feature>
<dbReference type="Gene3D" id="3.30.365.10">
    <property type="entry name" value="Aldehyde oxidase/xanthine dehydrogenase, molybdopterin binding domain"/>
    <property type="match status" value="4"/>
</dbReference>
<dbReference type="InterPro" id="IPR000674">
    <property type="entry name" value="Ald_Oxase/Xan_DH_a/b"/>
</dbReference>
<dbReference type="PANTHER" id="PTHR47495">
    <property type="entry name" value="ALDEHYDE DEHYDROGENASE"/>
    <property type="match status" value="1"/>
</dbReference>
<evidence type="ECO:0000259" key="1">
    <source>
        <dbReference type="SMART" id="SM01008"/>
    </source>
</evidence>
<dbReference type="InterPro" id="IPR008274">
    <property type="entry name" value="AldOxase/xan_DH_MoCoBD1"/>
</dbReference>
<gene>
    <name evidence="2" type="ORF">GJJ30_15470</name>
</gene>
<dbReference type="InterPro" id="IPR006311">
    <property type="entry name" value="TAT_signal"/>
</dbReference>
<dbReference type="GO" id="GO:0016491">
    <property type="term" value="F:oxidoreductase activity"/>
    <property type="evidence" value="ECO:0007669"/>
    <property type="project" value="InterPro"/>
</dbReference>
<dbReference type="InterPro" id="IPR052516">
    <property type="entry name" value="N-heterocyclic_Hydroxylase"/>
</dbReference>
<dbReference type="RefSeq" id="WP_154176071.1">
    <property type="nucleotide sequence ID" value="NZ_WJXZ01000009.1"/>
</dbReference>
<sequence length="717" mass="78691">MNKNPRITRRNFLKTGTLAGGGLLISFGIPTRTMADQLGVQPPAGAILNALLRIDVDNAIHIVLPKVEMGQGIWTTIPMLVAEELDCDWNSIQVESGHSGKGNDFRQDILVQSTGGSDTTRTEFDRCRRAGATARVMLVSAAARRLGVSVEECRTENGFVIAGGKRISYGEVASEASKLPVPTVQLRKPKDWKFIGKSQKRLDCREKINGQARYGLDIHFPGLLTTLVAHPPVFGGKVKSFDATKAKAIQGVRAVVQIPTGLAVLGDHFWAAKRGRDALKIEWDLGGHDQLDSSKQLEEYRKLAKTPGIVSQQKGDLPTAFGKAVHTFEAEFSFPYLAHAPMEPLNCTVRIVNNHCEVWTGTQSPLLHQAEVAAYLGISPEQVTFHTPYLGGSFGRRGSFNSDWIMEAVQIAKISRRPIKLVWTREDDIQGGYYRPVYLHHVRIGVDSAGFPLVWQHRIVGQSLFTNTPLQELIVQKGIDYSTVGGVHGSPYLISVPDHSVELHTTEVSVPVLPWRSVGNTHTAFVMETLIDELATRTSVDPIAFRRSLLKNHPRHLSALNLAVEKSNWEKPLAAGKFRGIAVHAAMGSYVAQVVELSIENRRIQIHRVVCVIDCGLAVNPDGVRAQMESGIVYGLTAALYGEISLRNGQVQQRNFHDYRMLRINEMPIVEVHLIENSESMGGAGEPGVPPIAPAVANAVFAATGKRVRSLPIRLDL</sequence>
<dbReference type="EMBL" id="WJXZ01000009">
    <property type="protein sequence ID" value="MRS62699.1"/>
    <property type="molecule type" value="Genomic_DNA"/>
</dbReference>